<evidence type="ECO:0000313" key="3">
    <source>
        <dbReference type="Proteomes" id="UP000235836"/>
    </source>
</evidence>
<dbReference type="AlphaFoldDB" id="A0A2N6T668"/>
<protein>
    <submittedName>
        <fullName evidence="2">Uncharacterized protein</fullName>
    </submittedName>
</protein>
<reference evidence="2 3" key="1">
    <citation type="submission" date="2017-09" db="EMBL/GenBank/DDBJ databases">
        <title>Bacterial strain isolated from the female urinary microbiota.</title>
        <authorList>
            <person name="Thomas-White K."/>
            <person name="Kumar N."/>
            <person name="Forster S."/>
            <person name="Putonti C."/>
            <person name="Lawley T."/>
            <person name="Wolfe A.J."/>
        </authorList>
    </citation>
    <scope>NUCLEOTIDE SEQUENCE [LARGE SCALE GENOMIC DNA]</scope>
    <source>
        <strain evidence="2 3">UMB0792</strain>
    </source>
</reference>
<feature type="region of interest" description="Disordered" evidence="1">
    <location>
        <begin position="86"/>
        <end position="119"/>
    </location>
</feature>
<accession>A0A2N6T668</accession>
<evidence type="ECO:0000256" key="1">
    <source>
        <dbReference type="SAM" id="MobiDB-lite"/>
    </source>
</evidence>
<gene>
    <name evidence="2" type="ORF">CJ203_03890</name>
</gene>
<dbReference type="EMBL" id="PNHG01000004">
    <property type="protein sequence ID" value="PMC64807.1"/>
    <property type="molecule type" value="Genomic_DNA"/>
</dbReference>
<feature type="compositionally biased region" description="Polar residues" evidence="1">
    <location>
        <begin position="105"/>
        <end position="119"/>
    </location>
</feature>
<dbReference type="Proteomes" id="UP000235836">
    <property type="component" value="Unassembled WGS sequence"/>
</dbReference>
<evidence type="ECO:0000313" key="2">
    <source>
        <dbReference type="EMBL" id="PMC64807.1"/>
    </source>
</evidence>
<proteinExistence type="predicted"/>
<sequence length="119" mass="12960">MVPQAIAADGIGYDKNTAVVELSQQKATDLDAGTCSFDLSDQESRAGAWTDAWNTDAQAPYDFGAIFRLDGSQQRTFNVVYVATSNRSAPYDGPDVPALDLGYQRENSNKVNHQLDPSR</sequence>
<keyword evidence="3" id="KW-1185">Reference proteome</keyword>
<name>A0A2N6T668_9CORY</name>
<comment type="caution">
    <text evidence="2">The sequence shown here is derived from an EMBL/GenBank/DDBJ whole genome shotgun (WGS) entry which is preliminary data.</text>
</comment>
<organism evidence="2 3">
    <name type="scientific">Corynebacterium tuscaniense</name>
    <dbReference type="NCBI Taxonomy" id="302449"/>
    <lineage>
        <taxon>Bacteria</taxon>
        <taxon>Bacillati</taxon>
        <taxon>Actinomycetota</taxon>
        <taxon>Actinomycetes</taxon>
        <taxon>Mycobacteriales</taxon>
        <taxon>Corynebacteriaceae</taxon>
        <taxon>Corynebacterium</taxon>
    </lineage>
</organism>